<accession>A0A0V1GEQ6</accession>
<dbReference type="AlphaFoldDB" id="A0A0V1GEQ6"/>
<gene>
    <name evidence="1" type="ORF">T11_12011</name>
</gene>
<proteinExistence type="predicted"/>
<keyword evidence="2" id="KW-1185">Reference proteome</keyword>
<sequence>MIVWHKGAGFIQPRIAQSAFSVTDANCGRAFVRCEKSSQKCE</sequence>
<evidence type="ECO:0000313" key="2">
    <source>
        <dbReference type="Proteomes" id="UP000055024"/>
    </source>
</evidence>
<evidence type="ECO:0000313" key="1">
    <source>
        <dbReference type="EMBL" id="KRY96693.1"/>
    </source>
</evidence>
<name>A0A0V1GEQ6_9BILA</name>
<dbReference type="Proteomes" id="UP000055024">
    <property type="component" value="Unassembled WGS sequence"/>
</dbReference>
<comment type="caution">
    <text evidence="1">The sequence shown here is derived from an EMBL/GenBank/DDBJ whole genome shotgun (WGS) entry which is preliminary data.</text>
</comment>
<reference evidence="1 2" key="1">
    <citation type="submission" date="2015-01" db="EMBL/GenBank/DDBJ databases">
        <title>Evolution of Trichinella species and genotypes.</title>
        <authorList>
            <person name="Korhonen P.K."/>
            <person name="Edoardo P."/>
            <person name="Giuseppe L.R."/>
            <person name="Gasser R.B."/>
        </authorList>
    </citation>
    <scope>NUCLEOTIDE SEQUENCE [LARGE SCALE GENOMIC DNA]</scope>
    <source>
        <strain evidence="1">ISS1029</strain>
    </source>
</reference>
<protein>
    <submittedName>
        <fullName evidence="1">Uncharacterized protein</fullName>
    </submittedName>
</protein>
<organism evidence="1 2">
    <name type="scientific">Trichinella zimbabwensis</name>
    <dbReference type="NCBI Taxonomy" id="268475"/>
    <lineage>
        <taxon>Eukaryota</taxon>
        <taxon>Metazoa</taxon>
        <taxon>Ecdysozoa</taxon>
        <taxon>Nematoda</taxon>
        <taxon>Enoplea</taxon>
        <taxon>Dorylaimia</taxon>
        <taxon>Trichinellida</taxon>
        <taxon>Trichinellidae</taxon>
        <taxon>Trichinella</taxon>
    </lineage>
</organism>
<dbReference type="EMBL" id="JYDP01002620">
    <property type="protein sequence ID" value="KRY96693.1"/>
    <property type="molecule type" value="Genomic_DNA"/>
</dbReference>